<dbReference type="CDD" id="cd18032">
    <property type="entry name" value="DEXHc_RE_I_III_res"/>
    <property type="match status" value="1"/>
</dbReference>
<evidence type="ECO:0000313" key="3">
    <source>
        <dbReference type="EMBL" id="MBO8192168.1"/>
    </source>
</evidence>
<comment type="caution">
    <text evidence="3">The sequence shown here is derived from an EMBL/GenBank/DDBJ whole genome shotgun (WGS) entry which is preliminary data.</text>
</comment>
<protein>
    <submittedName>
        <fullName evidence="3">DUF3427 domain-containing protein</fullName>
    </submittedName>
</protein>
<dbReference type="PANTHER" id="PTHR47962:SF7">
    <property type="entry name" value="MITOCHONDRIAL ATP-DEPENDENT HELICASE IRC3-RELATED"/>
    <property type="match status" value="1"/>
</dbReference>
<dbReference type="SUPFAM" id="SSF52540">
    <property type="entry name" value="P-loop containing nucleoside triphosphate hydrolases"/>
    <property type="match status" value="1"/>
</dbReference>
<feature type="domain" description="Helicase C-terminal" evidence="2">
    <location>
        <begin position="544"/>
        <end position="700"/>
    </location>
</feature>
<dbReference type="Pfam" id="PF04851">
    <property type="entry name" value="ResIII"/>
    <property type="match status" value="1"/>
</dbReference>
<proteinExistence type="predicted"/>
<dbReference type="InterPro" id="IPR001650">
    <property type="entry name" value="Helicase_C-like"/>
</dbReference>
<accession>A0ABS3X9W1</accession>
<dbReference type="InterPro" id="IPR027417">
    <property type="entry name" value="P-loop_NTPase"/>
</dbReference>
<organism evidence="3 4">
    <name type="scientific">Streptomyces oryzae</name>
    <dbReference type="NCBI Taxonomy" id="1434886"/>
    <lineage>
        <taxon>Bacteria</taxon>
        <taxon>Bacillati</taxon>
        <taxon>Actinomycetota</taxon>
        <taxon>Actinomycetes</taxon>
        <taxon>Kitasatosporales</taxon>
        <taxon>Streptomycetaceae</taxon>
        <taxon>Streptomyces</taxon>
    </lineage>
</organism>
<dbReference type="SUPFAM" id="SSF56024">
    <property type="entry name" value="Phospholipase D/nuclease"/>
    <property type="match status" value="1"/>
</dbReference>
<dbReference type="InterPro" id="IPR014001">
    <property type="entry name" value="Helicase_ATP-bd"/>
</dbReference>
<evidence type="ECO:0000259" key="2">
    <source>
        <dbReference type="PROSITE" id="PS51194"/>
    </source>
</evidence>
<dbReference type="Proteomes" id="UP001519064">
    <property type="component" value="Unassembled WGS sequence"/>
</dbReference>
<dbReference type="PROSITE" id="PS51194">
    <property type="entry name" value="HELICASE_CTER"/>
    <property type="match status" value="1"/>
</dbReference>
<feature type="domain" description="Helicase ATP-binding" evidence="1">
    <location>
        <begin position="328"/>
        <end position="486"/>
    </location>
</feature>
<reference evidence="3 4" key="1">
    <citation type="submission" date="2020-11" db="EMBL/GenBank/DDBJ databases">
        <title>Streptomyces spirodelae sp. nov., isolated from duckweed.</title>
        <authorList>
            <person name="Saimee Y."/>
            <person name="Duangmal K."/>
        </authorList>
    </citation>
    <scope>NUCLEOTIDE SEQUENCE [LARGE SCALE GENOMIC DNA]</scope>
    <source>
        <strain evidence="3 4">S16-07</strain>
    </source>
</reference>
<dbReference type="Gene3D" id="3.30.870.10">
    <property type="entry name" value="Endonuclease Chain A"/>
    <property type="match status" value="1"/>
</dbReference>
<sequence>MSDSHSQDQPIAGLYEQLITEQLEARLENLRDKGWAAEVAPVTSGTAPRILARHIADTIEKKFAELSSLERVLYSNLLLKRLNDDAPPEGLLTEAHPRQLLALSAEPDGFPIPRPSTPMAEATLITNRQDAMTLGEELRNEILSADAIDLLCSFIKWPGVFHIRPALRAAKERGIPLRILTTTYMGATDPKAIDRLVRDFGAEVRINYESSGSHVHAKAWLFHRKTGFHTAYIGSSNLSKSALSTGLEWNVRVSPASAPGVLDTFRDTFAEYWESGTFETYDPDTDGDRLSAAIQKRKWIPIGKTQTPSESMAPLPHQMDMLERLKAEREVHKKTGALLVAPTGTGKTVMAALDYKSLCKKKEEKPRLLFVAHTKEILEQSLATYRKILGDSTFGELHVDGHKAVEREHVFASIQSFSNARFLESFEPAYFDVLVIDEFHHSAANTYKKVIERFHSEERILLGLTATPERHDGENVHDLYFKGRIAAEMRLWEALDSNLLSPFHYYGIADDSAQFEHLRWRGSGYDSKELTQVLLATDEHARLVYTEVYDKLVDPTSMRALGFCVSVEHARFMADYFQQQGLNAKALDGSTPSAERESAFAGLRNGTIQALFAVNLFNEGLDIPDVDTLLFLRPTESVTVYLQQFGRGLRRQPQKEFLTVLDFVGHHGRNYDFEARLAAVTGLRKGRLIKGIENDSYGLPDGCEIILDRKSKDLIISNIKARLNFPQIVKEVKKDQPESIAQYLESSMRDIADIYRNGNSWTKARRDAKLLTEPAPEGEEKLLRRMAKLLHVDDPERADAYHSLLSLDAPRYDELSATQQLYARMLILNLWDAGSRDSGFSSYQEALDHLAGQPFVRAEAREILEYGKRRIEHSPICLDPPRDQLPLRVHSTYTRAEVLTAIGQTAFTGPWPSQSQSGVEWCQEANVDILFVTLVKKEKDFTEDTRYNDYAIDARLFHWESQKDTAPHTKSGIRYQTHKESGSDVFLFVRKYINNEVGAAPFTFLGPAEYVSHAGEKPMQINWKLQHDVPGEILSYSPTHT</sequence>
<dbReference type="EMBL" id="JADKMA010000042">
    <property type="protein sequence ID" value="MBO8192168.1"/>
    <property type="molecule type" value="Genomic_DNA"/>
</dbReference>
<dbReference type="Pfam" id="PF00271">
    <property type="entry name" value="Helicase_C"/>
    <property type="match status" value="1"/>
</dbReference>
<dbReference type="Gene3D" id="3.40.50.300">
    <property type="entry name" value="P-loop containing nucleotide triphosphate hydrolases"/>
    <property type="match status" value="2"/>
</dbReference>
<dbReference type="PANTHER" id="PTHR47962">
    <property type="entry name" value="ATP-DEPENDENT HELICASE LHR-RELATED-RELATED"/>
    <property type="match status" value="1"/>
</dbReference>
<dbReference type="SMART" id="SM00490">
    <property type="entry name" value="HELICc"/>
    <property type="match status" value="1"/>
</dbReference>
<name>A0ABS3X9W1_9ACTN</name>
<dbReference type="InterPro" id="IPR025202">
    <property type="entry name" value="PLD-like_dom"/>
</dbReference>
<dbReference type="PROSITE" id="PS51192">
    <property type="entry name" value="HELICASE_ATP_BIND_1"/>
    <property type="match status" value="1"/>
</dbReference>
<dbReference type="RefSeq" id="WP_209239263.1">
    <property type="nucleotide sequence ID" value="NZ_JADKMA010000042.1"/>
</dbReference>
<keyword evidence="4" id="KW-1185">Reference proteome</keyword>
<evidence type="ECO:0000313" key="4">
    <source>
        <dbReference type="Proteomes" id="UP001519064"/>
    </source>
</evidence>
<gene>
    <name evidence="3" type="ORF">ITI46_10890</name>
</gene>
<evidence type="ECO:0000259" key="1">
    <source>
        <dbReference type="PROSITE" id="PS51192"/>
    </source>
</evidence>
<dbReference type="InterPro" id="IPR006935">
    <property type="entry name" value="Helicase/UvrB_N"/>
</dbReference>
<dbReference type="InterPro" id="IPR021835">
    <property type="entry name" value="DUF3427"/>
</dbReference>
<dbReference type="Pfam" id="PF13091">
    <property type="entry name" value="PLDc_2"/>
    <property type="match status" value="1"/>
</dbReference>
<dbReference type="Pfam" id="PF11907">
    <property type="entry name" value="DUF3427"/>
    <property type="match status" value="1"/>
</dbReference>
<dbReference type="SMART" id="SM00487">
    <property type="entry name" value="DEXDc"/>
    <property type="match status" value="1"/>
</dbReference>
<dbReference type="InterPro" id="IPR052511">
    <property type="entry name" value="ATP-dep_Helicase"/>
</dbReference>
<dbReference type="CDD" id="cd18799">
    <property type="entry name" value="SF2_C_EcoAI-like"/>
    <property type="match status" value="1"/>
</dbReference>